<dbReference type="AlphaFoldDB" id="A0A815R4J3"/>
<dbReference type="Proteomes" id="UP000663829">
    <property type="component" value="Unassembled WGS sequence"/>
</dbReference>
<proteinExistence type="predicted"/>
<dbReference type="EMBL" id="CAJOBC010085987">
    <property type="protein sequence ID" value="CAF4338331.1"/>
    <property type="molecule type" value="Genomic_DNA"/>
</dbReference>
<feature type="region of interest" description="Disordered" evidence="1">
    <location>
        <begin position="434"/>
        <end position="466"/>
    </location>
</feature>
<keyword evidence="4" id="KW-1185">Reference proteome</keyword>
<dbReference type="Proteomes" id="UP000681722">
    <property type="component" value="Unassembled WGS sequence"/>
</dbReference>
<organism evidence="2 4">
    <name type="scientific">Didymodactylos carnosus</name>
    <dbReference type="NCBI Taxonomy" id="1234261"/>
    <lineage>
        <taxon>Eukaryota</taxon>
        <taxon>Metazoa</taxon>
        <taxon>Spiralia</taxon>
        <taxon>Gnathifera</taxon>
        <taxon>Rotifera</taxon>
        <taxon>Eurotatoria</taxon>
        <taxon>Bdelloidea</taxon>
        <taxon>Philodinida</taxon>
        <taxon>Philodinidae</taxon>
        <taxon>Didymodactylos</taxon>
    </lineage>
</organism>
<reference evidence="2" key="1">
    <citation type="submission" date="2021-02" db="EMBL/GenBank/DDBJ databases">
        <authorList>
            <person name="Nowell W R."/>
        </authorList>
    </citation>
    <scope>NUCLEOTIDE SEQUENCE</scope>
</reference>
<feature type="compositionally biased region" description="Polar residues" evidence="1">
    <location>
        <begin position="434"/>
        <end position="460"/>
    </location>
</feature>
<gene>
    <name evidence="2" type="ORF">GPM918_LOCUS35442</name>
    <name evidence="3" type="ORF">SRO942_LOCUS36160</name>
</gene>
<evidence type="ECO:0000256" key="1">
    <source>
        <dbReference type="SAM" id="MobiDB-lite"/>
    </source>
</evidence>
<evidence type="ECO:0000313" key="2">
    <source>
        <dbReference type="EMBL" id="CAF1470441.1"/>
    </source>
</evidence>
<accession>A0A815R4J3</accession>
<evidence type="ECO:0000313" key="3">
    <source>
        <dbReference type="EMBL" id="CAF4338331.1"/>
    </source>
</evidence>
<protein>
    <submittedName>
        <fullName evidence="2">Uncharacterized protein</fullName>
    </submittedName>
</protein>
<evidence type="ECO:0000313" key="4">
    <source>
        <dbReference type="Proteomes" id="UP000663829"/>
    </source>
</evidence>
<dbReference type="EMBL" id="CAJNOQ010020520">
    <property type="protein sequence ID" value="CAF1470441.1"/>
    <property type="molecule type" value="Genomic_DNA"/>
</dbReference>
<comment type="caution">
    <text evidence="2">The sequence shown here is derived from an EMBL/GenBank/DDBJ whole genome shotgun (WGS) entry which is preliminary data.</text>
</comment>
<name>A0A815R4J3_9BILA</name>
<sequence>MISVQRYWSRKPGDGCVYIYWSALHGNFMITLTNEQLDDRNYSHNSNILTCYIAPNDSYVELYSYISTFPPSLHDVVIQRRSFKISTMSFHRGCNTDDFIGYCLRMNRDTSDVSLMHTGSNGIYNHSELSCKFQKSELNLKTLQYINISTGSNSVTFKNLTVKYKVVPALHVSFDKTFNTTTHNKDVKLSVAVSNDGIRQHYLRSSSPTSKTLVQNFVDVVSRSAQNVIDVFGTRYGPLPACRDSFNCSLHHATDADSHNSKFSHPCRYADACRDIRNSQHLVQFTHEKRDVQNRKYGESCYNIADPIHRREFRHSGLPDFLIPCWFKNHCSNNSKEHRKNYSHGEFVTSTHVPSKPNRIAWRYGEQCKEMNNPKYLSDFHHDKPISSSKQPISTLKSNQFIINNSSHKFQNNDHNNTSENSFVVNDNLSSFRTYNQNETGRPSTNPSSASNTRHSFGNNDESETG</sequence>